<evidence type="ECO:0000256" key="2">
    <source>
        <dbReference type="ARBA" id="ARBA00022598"/>
    </source>
</evidence>
<dbReference type="InterPro" id="IPR018109">
    <property type="entry name" value="Folylpolyglutamate_synth_CS"/>
</dbReference>
<dbReference type="InterPro" id="IPR001645">
    <property type="entry name" value="Folylpolyglutamate_synth"/>
</dbReference>
<protein>
    <submittedName>
        <fullName evidence="7">Bifunctional folylpolyglutamate synthase/dihydrofolate synthase</fullName>
        <ecNumber evidence="7">6.3.2.-</ecNumber>
    </submittedName>
</protein>
<name>A0ABV9NYE0_9BACI</name>
<dbReference type="Gene3D" id="3.90.190.20">
    <property type="entry name" value="Mur ligase, C-terminal domain"/>
    <property type="match status" value="1"/>
</dbReference>
<evidence type="ECO:0000313" key="7">
    <source>
        <dbReference type="EMBL" id="MFC4737450.1"/>
    </source>
</evidence>
<dbReference type="EC" id="6.3.2.-" evidence="7"/>
<evidence type="ECO:0000256" key="3">
    <source>
        <dbReference type="ARBA" id="ARBA00022723"/>
    </source>
</evidence>
<dbReference type="NCBIfam" id="TIGR01499">
    <property type="entry name" value="folC"/>
    <property type="match status" value="1"/>
</dbReference>
<dbReference type="PANTHER" id="PTHR11136">
    <property type="entry name" value="FOLYLPOLYGLUTAMATE SYNTHASE-RELATED"/>
    <property type="match status" value="1"/>
</dbReference>
<evidence type="ECO:0000256" key="1">
    <source>
        <dbReference type="ARBA" id="ARBA00008276"/>
    </source>
</evidence>
<evidence type="ECO:0000256" key="6">
    <source>
        <dbReference type="ARBA" id="ARBA00022842"/>
    </source>
</evidence>
<accession>A0ABV9NYE0</accession>
<dbReference type="RefSeq" id="WP_377910045.1">
    <property type="nucleotide sequence ID" value="NZ_JBHSGK010000013.1"/>
</dbReference>
<dbReference type="SUPFAM" id="SSF53244">
    <property type="entry name" value="MurD-like peptide ligases, peptide-binding domain"/>
    <property type="match status" value="1"/>
</dbReference>
<keyword evidence="6" id="KW-0460">Magnesium</keyword>
<organism evidence="7 8">
    <name type="scientific">Bacillus daqingensis</name>
    <dbReference type="NCBI Taxonomy" id="872396"/>
    <lineage>
        <taxon>Bacteria</taxon>
        <taxon>Bacillati</taxon>
        <taxon>Bacillota</taxon>
        <taxon>Bacilli</taxon>
        <taxon>Bacillales</taxon>
        <taxon>Bacillaceae</taxon>
        <taxon>Bacillus</taxon>
    </lineage>
</organism>
<keyword evidence="4" id="KW-0547">Nucleotide-binding</keyword>
<sequence>MDIHKLFHDRKQAGINYTLERMRALYQKLDRPEQDAEVIHIAGTNGKGSTVSYLEALFAGSSKTVLSFVSPSFGGREGHLLWNGEPVTADAFAEVCRDAAAFLPGVERVHGMVSPFELLTATAFAACKRWKPDVFLVECGLGGRLDATNVLENKAVTILTSIGTDHGAFLGHGREQVAREKAGIMRQGVPVVSGCGDADTWLKEEAEKCGADWMELERTWSFLPPETLETPKGSVTLPAPGAHQEQNAACAWTAARLFGVPLQEAWLSQARMPGRFEQIQPGVYVDSAHNIEAVEAMLNSVPNEWDVTFLFGAMRDKAVHEMISRLTARGRVVPALFPDSRAMTEHEWLKLLPSESVCSDPKQFVLACSGSAEGKLIVTGSHAFTSMIRN</sequence>
<dbReference type="Gene3D" id="3.40.1190.10">
    <property type="entry name" value="Mur-like, catalytic domain"/>
    <property type="match status" value="1"/>
</dbReference>
<dbReference type="InterPro" id="IPR036615">
    <property type="entry name" value="Mur_ligase_C_dom_sf"/>
</dbReference>
<dbReference type="GO" id="GO:0016874">
    <property type="term" value="F:ligase activity"/>
    <property type="evidence" value="ECO:0007669"/>
    <property type="project" value="UniProtKB-KW"/>
</dbReference>
<keyword evidence="2 7" id="KW-0436">Ligase</keyword>
<dbReference type="PROSITE" id="PS01012">
    <property type="entry name" value="FOLYLPOLYGLU_SYNT_2"/>
    <property type="match status" value="1"/>
</dbReference>
<keyword evidence="3" id="KW-0479">Metal-binding</keyword>
<evidence type="ECO:0000313" key="8">
    <source>
        <dbReference type="Proteomes" id="UP001595896"/>
    </source>
</evidence>
<comment type="caution">
    <text evidence="7">The sequence shown here is derived from an EMBL/GenBank/DDBJ whole genome shotgun (WGS) entry which is preliminary data.</text>
</comment>
<dbReference type="EMBL" id="JBHSGK010000013">
    <property type="protein sequence ID" value="MFC4737450.1"/>
    <property type="molecule type" value="Genomic_DNA"/>
</dbReference>
<dbReference type="InterPro" id="IPR036565">
    <property type="entry name" value="Mur-like_cat_sf"/>
</dbReference>
<dbReference type="PANTHER" id="PTHR11136:SF0">
    <property type="entry name" value="DIHYDROFOLATE SYNTHETASE-RELATED"/>
    <property type="match status" value="1"/>
</dbReference>
<dbReference type="SUPFAM" id="SSF53623">
    <property type="entry name" value="MurD-like peptide ligases, catalytic domain"/>
    <property type="match status" value="1"/>
</dbReference>
<keyword evidence="5" id="KW-0067">ATP-binding</keyword>
<reference evidence="8" key="1">
    <citation type="journal article" date="2019" name="Int. J. Syst. Evol. Microbiol.">
        <title>The Global Catalogue of Microorganisms (GCM) 10K type strain sequencing project: providing services to taxonomists for standard genome sequencing and annotation.</title>
        <authorList>
            <consortium name="The Broad Institute Genomics Platform"/>
            <consortium name="The Broad Institute Genome Sequencing Center for Infectious Disease"/>
            <person name="Wu L."/>
            <person name="Ma J."/>
        </authorList>
    </citation>
    <scope>NUCLEOTIDE SEQUENCE [LARGE SCALE GENOMIC DNA]</scope>
    <source>
        <strain evidence="8">JCM 12165</strain>
    </source>
</reference>
<evidence type="ECO:0000256" key="4">
    <source>
        <dbReference type="ARBA" id="ARBA00022741"/>
    </source>
</evidence>
<proteinExistence type="inferred from homology"/>
<evidence type="ECO:0000256" key="5">
    <source>
        <dbReference type="ARBA" id="ARBA00022840"/>
    </source>
</evidence>
<dbReference type="Proteomes" id="UP001595896">
    <property type="component" value="Unassembled WGS sequence"/>
</dbReference>
<keyword evidence="8" id="KW-1185">Reference proteome</keyword>
<comment type="similarity">
    <text evidence="1">Belongs to the folylpolyglutamate synthase family.</text>
</comment>
<gene>
    <name evidence="7" type="ORF">ACFO4L_12680</name>
</gene>